<dbReference type="RefSeq" id="WP_265689391.1">
    <property type="nucleotide sequence ID" value="NZ_JAKRRX010000212.1"/>
</dbReference>
<dbReference type="Pfam" id="PF13416">
    <property type="entry name" value="SBP_bac_8"/>
    <property type="match status" value="1"/>
</dbReference>
<dbReference type="InterPro" id="IPR001188">
    <property type="entry name" value="Sperm_putr-bd"/>
</dbReference>
<dbReference type="Proteomes" id="UP001155586">
    <property type="component" value="Unassembled WGS sequence"/>
</dbReference>
<dbReference type="GO" id="GO:0015846">
    <property type="term" value="P:polyamine transport"/>
    <property type="evidence" value="ECO:0007669"/>
    <property type="project" value="InterPro"/>
</dbReference>
<comment type="caution">
    <text evidence="6">The sequence shown here is derived from an EMBL/GenBank/DDBJ whole genome shotgun (WGS) entry which is preliminary data.</text>
</comment>
<sequence length="348" mass="39351">MKLLRTTTFLFCSLVHSTFSHASELNLYMWEDTIAPEVISGWEVQTQTPLKLAHFDNDDERSLLMLNSIRLPFDVVVLDNVSAQMYARDDVLENLTELPNRGHNANIWLEACGTHAVPYFWGTVGVVYRKSQVANPPQTWADFMRPDDALNGHIGMLNDSVETLLPALNSLGLSPLTSNEASLRLAYDKLKTFNEGVLTYEYVLSYIRSHREADKLHMALAYSGDQYSLNRFYVDNDWAYVLPQGKPFIWVDCLAVSSHSKNKLLAKALLSYLMDPEIAASNANYIKAATPNKSAKAYLPNSYLNDPSLFPNQLQLDQAWMDSELSAENIGIRAKIINNILKHHEAQY</sequence>
<accession>A0A9X3CI98</accession>
<evidence type="ECO:0000256" key="4">
    <source>
        <dbReference type="ARBA" id="ARBA00022764"/>
    </source>
</evidence>
<dbReference type="InterPro" id="IPR006059">
    <property type="entry name" value="SBP"/>
</dbReference>
<evidence type="ECO:0000313" key="6">
    <source>
        <dbReference type="EMBL" id="MCW8336319.1"/>
    </source>
</evidence>
<evidence type="ECO:0000256" key="1">
    <source>
        <dbReference type="ARBA" id="ARBA00004418"/>
    </source>
</evidence>
<comment type="subcellular location">
    <subcellularLocation>
        <location evidence="1">Periplasm</location>
    </subcellularLocation>
</comment>
<gene>
    <name evidence="6" type="ORF">MD483_21135</name>
</gene>
<dbReference type="Gene3D" id="3.40.190.10">
    <property type="entry name" value="Periplasmic binding protein-like II"/>
    <property type="match status" value="2"/>
</dbReference>
<feature type="signal peptide" evidence="5">
    <location>
        <begin position="1"/>
        <end position="22"/>
    </location>
</feature>
<dbReference type="PANTHER" id="PTHR30222:SF12">
    <property type="entry name" value="NORSPERMIDINE SENSOR"/>
    <property type="match status" value="1"/>
</dbReference>
<feature type="chain" id="PRO_5040722660" evidence="5">
    <location>
        <begin position="23"/>
        <end position="348"/>
    </location>
</feature>
<keyword evidence="4" id="KW-0574">Periplasm</keyword>
<dbReference type="CDD" id="cd13590">
    <property type="entry name" value="PBP2_PotD_PotF_like"/>
    <property type="match status" value="1"/>
</dbReference>
<dbReference type="AlphaFoldDB" id="A0A9X3CI98"/>
<dbReference type="EMBL" id="JAKRRX010000212">
    <property type="protein sequence ID" value="MCW8336319.1"/>
    <property type="molecule type" value="Genomic_DNA"/>
</dbReference>
<keyword evidence="2" id="KW-0813">Transport</keyword>
<dbReference type="PRINTS" id="PR00909">
    <property type="entry name" value="SPERMDNBNDNG"/>
</dbReference>
<dbReference type="GO" id="GO:0019808">
    <property type="term" value="F:polyamine binding"/>
    <property type="evidence" value="ECO:0007669"/>
    <property type="project" value="InterPro"/>
</dbReference>
<dbReference type="GO" id="GO:0042597">
    <property type="term" value="C:periplasmic space"/>
    <property type="evidence" value="ECO:0007669"/>
    <property type="project" value="UniProtKB-SubCell"/>
</dbReference>
<name>A0A9X3CI98_9VIBR</name>
<organism evidence="6 7">
    <name type="scientific">Vibrio paucivorans</name>
    <dbReference type="NCBI Taxonomy" id="2829489"/>
    <lineage>
        <taxon>Bacteria</taxon>
        <taxon>Pseudomonadati</taxon>
        <taxon>Pseudomonadota</taxon>
        <taxon>Gammaproteobacteria</taxon>
        <taxon>Vibrionales</taxon>
        <taxon>Vibrionaceae</taxon>
        <taxon>Vibrio</taxon>
    </lineage>
</organism>
<evidence type="ECO:0000256" key="5">
    <source>
        <dbReference type="SAM" id="SignalP"/>
    </source>
</evidence>
<keyword evidence="7" id="KW-1185">Reference proteome</keyword>
<evidence type="ECO:0000313" key="7">
    <source>
        <dbReference type="Proteomes" id="UP001155586"/>
    </source>
</evidence>
<dbReference type="SUPFAM" id="SSF53850">
    <property type="entry name" value="Periplasmic binding protein-like II"/>
    <property type="match status" value="1"/>
</dbReference>
<evidence type="ECO:0000256" key="2">
    <source>
        <dbReference type="ARBA" id="ARBA00022448"/>
    </source>
</evidence>
<proteinExistence type="predicted"/>
<dbReference type="PANTHER" id="PTHR30222">
    <property type="entry name" value="SPERMIDINE/PUTRESCINE-BINDING PERIPLASMIC PROTEIN"/>
    <property type="match status" value="1"/>
</dbReference>
<reference evidence="6" key="1">
    <citation type="submission" date="2022-02" db="EMBL/GenBank/DDBJ databases">
        <title>Vibrio sp. nov., a new bacterium isolated from Bohai sea, China.</title>
        <authorList>
            <person name="Yuan Y."/>
        </authorList>
    </citation>
    <scope>NUCLEOTIDE SEQUENCE</scope>
    <source>
        <strain evidence="6">DBSS07</strain>
    </source>
</reference>
<protein>
    <submittedName>
        <fullName evidence="6">Spermidine/putrescine ABC transporter substrate-binding protein</fullName>
    </submittedName>
</protein>
<evidence type="ECO:0000256" key="3">
    <source>
        <dbReference type="ARBA" id="ARBA00022729"/>
    </source>
</evidence>
<keyword evidence="3 5" id="KW-0732">Signal</keyword>